<dbReference type="InParanoid" id="A0A0C3CHJ7"/>
<evidence type="ECO:0000313" key="2">
    <source>
        <dbReference type="Proteomes" id="UP000054321"/>
    </source>
</evidence>
<dbReference type="Proteomes" id="UP000054321">
    <property type="component" value="Unassembled WGS sequence"/>
</dbReference>
<gene>
    <name evidence="1" type="ORF">OIDMADRAFT_147005</name>
</gene>
<dbReference type="EMBL" id="KN832880">
    <property type="protein sequence ID" value="KIM98468.1"/>
    <property type="molecule type" value="Genomic_DNA"/>
</dbReference>
<dbReference type="AlphaFoldDB" id="A0A0C3CHJ7"/>
<keyword evidence="2" id="KW-1185">Reference proteome</keyword>
<organism evidence="1 2">
    <name type="scientific">Oidiodendron maius (strain Zn)</name>
    <dbReference type="NCBI Taxonomy" id="913774"/>
    <lineage>
        <taxon>Eukaryota</taxon>
        <taxon>Fungi</taxon>
        <taxon>Dikarya</taxon>
        <taxon>Ascomycota</taxon>
        <taxon>Pezizomycotina</taxon>
        <taxon>Leotiomycetes</taxon>
        <taxon>Leotiomycetes incertae sedis</taxon>
        <taxon>Myxotrichaceae</taxon>
        <taxon>Oidiodendron</taxon>
    </lineage>
</organism>
<evidence type="ECO:0000313" key="1">
    <source>
        <dbReference type="EMBL" id="KIM98468.1"/>
    </source>
</evidence>
<name>A0A0C3CHJ7_OIDMZ</name>
<reference evidence="2" key="2">
    <citation type="submission" date="2015-01" db="EMBL/GenBank/DDBJ databases">
        <title>Evolutionary Origins and Diversification of the Mycorrhizal Mutualists.</title>
        <authorList>
            <consortium name="DOE Joint Genome Institute"/>
            <consortium name="Mycorrhizal Genomics Consortium"/>
            <person name="Kohler A."/>
            <person name="Kuo A."/>
            <person name="Nagy L.G."/>
            <person name="Floudas D."/>
            <person name="Copeland A."/>
            <person name="Barry K.W."/>
            <person name="Cichocki N."/>
            <person name="Veneault-Fourrey C."/>
            <person name="LaButti K."/>
            <person name="Lindquist E.A."/>
            <person name="Lipzen A."/>
            <person name="Lundell T."/>
            <person name="Morin E."/>
            <person name="Murat C."/>
            <person name="Riley R."/>
            <person name="Ohm R."/>
            <person name="Sun H."/>
            <person name="Tunlid A."/>
            <person name="Henrissat B."/>
            <person name="Grigoriev I.V."/>
            <person name="Hibbett D.S."/>
            <person name="Martin F."/>
        </authorList>
    </citation>
    <scope>NUCLEOTIDE SEQUENCE [LARGE SCALE GENOMIC DNA]</scope>
    <source>
        <strain evidence="2">Zn</strain>
    </source>
</reference>
<dbReference type="HOGENOM" id="CLU_2197694_0_0_1"/>
<sequence length="108" mass="11913">MDCIMSRMGGIVLLPAARMHKLQQRKLFKGTSTARRAVVLLRAVARLAAMVLPALMPTNLKATLLRLSGPDRSHGSKLLRIGTVASYTMLLEFAIMVRSMGCVTFLWL</sequence>
<reference evidence="1 2" key="1">
    <citation type="submission" date="2014-04" db="EMBL/GenBank/DDBJ databases">
        <authorList>
            <consortium name="DOE Joint Genome Institute"/>
            <person name="Kuo A."/>
            <person name="Martino E."/>
            <person name="Perotto S."/>
            <person name="Kohler A."/>
            <person name="Nagy L.G."/>
            <person name="Floudas D."/>
            <person name="Copeland A."/>
            <person name="Barry K.W."/>
            <person name="Cichocki N."/>
            <person name="Veneault-Fourrey C."/>
            <person name="LaButti K."/>
            <person name="Lindquist E.A."/>
            <person name="Lipzen A."/>
            <person name="Lundell T."/>
            <person name="Morin E."/>
            <person name="Murat C."/>
            <person name="Sun H."/>
            <person name="Tunlid A."/>
            <person name="Henrissat B."/>
            <person name="Grigoriev I.V."/>
            <person name="Hibbett D.S."/>
            <person name="Martin F."/>
            <person name="Nordberg H.P."/>
            <person name="Cantor M.N."/>
            <person name="Hua S.X."/>
        </authorList>
    </citation>
    <scope>NUCLEOTIDE SEQUENCE [LARGE SCALE GENOMIC DNA]</scope>
    <source>
        <strain evidence="1 2">Zn</strain>
    </source>
</reference>
<protein>
    <submittedName>
        <fullName evidence="1">Uncharacterized protein</fullName>
    </submittedName>
</protein>
<proteinExistence type="predicted"/>
<accession>A0A0C3CHJ7</accession>